<dbReference type="PIRSF" id="PIRSF037010">
    <property type="entry name" value="Splicing_factor_3B_subunit_5"/>
    <property type="match status" value="1"/>
</dbReference>
<dbReference type="EMBL" id="LKMD01000100">
    <property type="protein sequence ID" value="PIB01174.1"/>
    <property type="molecule type" value="Genomic_DNA"/>
</dbReference>
<accession>A0A2G5I9J0</accession>
<dbReference type="PANTHER" id="PTHR20978">
    <property type="entry name" value="SPLICING FACTOR 3B SUBUNIT 5"/>
    <property type="match status" value="1"/>
</dbReference>
<sequence>MADKLRTQQQLESLQNKYIGTGHADTTKHEWTSNIARDSYASYQGHPPLLHYMAIGMGMPMEKVRMQYMEKMVLPVGPAPERDGGS</sequence>
<dbReference type="GO" id="GO:0005686">
    <property type="term" value="C:U2 snRNP"/>
    <property type="evidence" value="ECO:0007669"/>
    <property type="project" value="TreeGrafter"/>
</dbReference>
<dbReference type="InterPro" id="IPR009846">
    <property type="entry name" value="SF3b5/RDS3-10"/>
</dbReference>
<dbReference type="Proteomes" id="UP001302367">
    <property type="component" value="Chromosome 1"/>
</dbReference>
<dbReference type="Proteomes" id="UP000230605">
    <property type="component" value="Chromosome 1"/>
</dbReference>
<gene>
    <name evidence="3" type="ORF">CB0940_01678</name>
    <name evidence="4" type="ORF">RHO25_001732</name>
</gene>
<dbReference type="EMBL" id="CP134184">
    <property type="protein sequence ID" value="WPA97124.1"/>
    <property type="molecule type" value="Genomic_DNA"/>
</dbReference>
<comment type="similarity">
    <text evidence="1 2">Belongs to the SF3B5 family.</text>
</comment>
<name>A0A2G5I9J0_CERBT</name>
<dbReference type="GO" id="GO:0000398">
    <property type="term" value="P:mRNA splicing, via spliceosome"/>
    <property type="evidence" value="ECO:0007669"/>
    <property type="project" value="UniProtKB-UniRule"/>
</dbReference>
<organism evidence="3 5">
    <name type="scientific">Cercospora beticola</name>
    <name type="common">Sugarbeet leaf spot fungus</name>
    <dbReference type="NCBI Taxonomy" id="122368"/>
    <lineage>
        <taxon>Eukaryota</taxon>
        <taxon>Fungi</taxon>
        <taxon>Dikarya</taxon>
        <taxon>Ascomycota</taxon>
        <taxon>Pezizomycotina</taxon>
        <taxon>Dothideomycetes</taxon>
        <taxon>Dothideomycetidae</taxon>
        <taxon>Mycosphaerellales</taxon>
        <taxon>Mycosphaerellaceae</taxon>
        <taxon>Cercospora</taxon>
    </lineage>
</organism>
<dbReference type="AlphaFoldDB" id="A0A2G5I9J0"/>
<protein>
    <recommendedName>
        <fullName evidence="2">Splicing factor subunit</fullName>
    </recommendedName>
</protein>
<dbReference type="Pfam" id="PF07189">
    <property type="entry name" value="SF3b10"/>
    <property type="match status" value="1"/>
</dbReference>
<evidence type="ECO:0000313" key="3">
    <source>
        <dbReference type="EMBL" id="PIB01174.1"/>
    </source>
</evidence>
<evidence type="ECO:0000313" key="5">
    <source>
        <dbReference type="Proteomes" id="UP000230605"/>
    </source>
</evidence>
<reference evidence="4 6" key="2">
    <citation type="submission" date="2023-09" db="EMBL/GenBank/DDBJ databases">
        <title>Complete-Gapless Cercospora beticola genome.</title>
        <authorList>
            <person name="Wyatt N.A."/>
            <person name="Spanner R.E."/>
            <person name="Bolton M.D."/>
        </authorList>
    </citation>
    <scope>NUCLEOTIDE SEQUENCE [LARGE SCALE GENOMIC DNA]</scope>
    <source>
        <strain evidence="4">Cb09-40</strain>
    </source>
</reference>
<proteinExistence type="inferred from homology"/>
<evidence type="ECO:0000313" key="4">
    <source>
        <dbReference type="EMBL" id="WPA97124.1"/>
    </source>
</evidence>
<dbReference type="InterPro" id="IPR017089">
    <property type="entry name" value="Splicing_factor_3B_subunit_5"/>
</dbReference>
<keyword evidence="6" id="KW-1185">Reference proteome</keyword>
<dbReference type="OrthoDB" id="274726at2759"/>
<dbReference type="PANTHER" id="PTHR20978:SF0">
    <property type="entry name" value="SPLICING FACTOR 3B SUBUNIT 5"/>
    <property type="match status" value="1"/>
</dbReference>
<evidence type="ECO:0000313" key="6">
    <source>
        <dbReference type="Proteomes" id="UP001302367"/>
    </source>
</evidence>
<evidence type="ECO:0000256" key="2">
    <source>
        <dbReference type="PIRNR" id="PIRNR037010"/>
    </source>
</evidence>
<reference evidence="3 5" key="1">
    <citation type="submission" date="2015-10" db="EMBL/GenBank/DDBJ databases">
        <title>The cercosporin biosynthetic gene cluster was horizontally transferred to several fungal lineages and shown to be expanded in Cercospora beticola based on microsynteny with recipient genomes.</title>
        <authorList>
            <person name="De Jonge R."/>
            <person name="Ebert M.K."/>
            <person name="Suttle J.C."/>
            <person name="Jurick Ii W.M."/>
            <person name="Secor G.A."/>
            <person name="Thomma B.P."/>
            <person name="Van De Peer Y."/>
            <person name="Bolton M.D."/>
        </authorList>
    </citation>
    <scope>NUCLEOTIDE SEQUENCE [LARGE SCALE GENOMIC DNA]</scope>
    <source>
        <strain evidence="3 5">09-40</strain>
    </source>
</reference>
<evidence type="ECO:0000256" key="1">
    <source>
        <dbReference type="ARBA" id="ARBA00009568"/>
    </source>
</evidence>
<dbReference type="GO" id="GO:0071011">
    <property type="term" value="C:precatalytic spliceosome"/>
    <property type="evidence" value="ECO:0007669"/>
    <property type="project" value="TreeGrafter"/>
</dbReference>